<keyword evidence="1" id="KW-0812">Transmembrane</keyword>
<reference evidence="2" key="1">
    <citation type="submission" date="2022-06" db="EMBL/GenBank/DDBJ databases">
        <title>Genome public.</title>
        <authorList>
            <person name="Sun Q."/>
        </authorList>
    </citation>
    <scope>NUCLEOTIDE SEQUENCE</scope>
    <source>
        <strain evidence="2">CWNU-1</strain>
    </source>
</reference>
<protein>
    <submittedName>
        <fullName evidence="2">DUF4307 domain-containing protein</fullName>
    </submittedName>
</protein>
<dbReference type="RefSeq" id="WP_250919590.1">
    <property type="nucleotide sequence ID" value="NZ_JAMQAW010000010.1"/>
</dbReference>
<keyword evidence="1" id="KW-1133">Transmembrane helix</keyword>
<organism evidence="2 3">
    <name type="scientific">Streptomyces albipurpureus</name>
    <dbReference type="NCBI Taxonomy" id="2897419"/>
    <lineage>
        <taxon>Bacteria</taxon>
        <taxon>Bacillati</taxon>
        <taxon>Actinomycetota</taxon>
        <taxon>Actinomycetes</taxon>
        <taxon>Kitasatosporales</taxon>
        <taxon>Streptomycetaceae</taxon>
        <taxon>Streptomyces</taxon>
    </lineage>
</organism>
<comment type="caution">
    <text evidence="2">The sequence shown here is derived from an EMBL/GenBank/DDBJ whole genome shotgun (WGS) entry which is preliminary data.</text>
</comment>
<feature type="transmembrane region" description="Helical" evidence="1">
    <location>
        <begin position="25"/>
        <end position="45"/>
    </location>
</feature>
<keyword evidence="1" id="KW-0472">Membrane</keyword>
<gene>
    <name evidence="2" type="ORF">NBG84_13265</name>
</gene>
<keyword evidence="3" id="KW-1185">Reference proteome</keyword>
<name>A0ABT0UKV8_9ACTN</name>
<evidence type="ECO:0000256" key="1">
    <source>
        <dbReference type="SAM" id="Phobius"/>
    </source>
</evidence>
<evidence type="ECO:0000313" key="2">
    <source>
        <dbReference type="EMBL" id="MCM2389254.1"/>
    </source>
</evidence>
<dbReference type="Proteomes" id="UP001431429">
    <property type="component" value="Unassembled WGS sequence"/>
</dbReference>
<dbReference type="InterPro" id="IPR025443">
    <property type="entry name" value="DUF4307"/>
</dbReference>
<proteinExistence type="predicted"/>
<sequence>MTAVREQLPEGRYGRSADQRADRKLKILGAVLGVGFIGMVGWFGYDYIAGQKISAEVIKFSVVSDSEVQVHLEIRKDASAKGTCTVRSRAEDGGEVGRLEVAVDDGKARIDQVVKIRTTSLATSAELAQCTSE</sequence>
<dbReference type="EMBL" id="JAMQAW010000010">
    <property type="protein sequence ID" value="MCM2389254.1"/>
    <property type="molecule type" value="Genomic_DNA"/>
</dbReference>
<evidence type="ECO:0000313" key="3">
    <source>
        <dbReference type="Proteomes" id="UP001431429"/>
    </source>
</evidence>
<dbReference type="Pfam" id="PF14155">
    <property type="entry name" value="DUF4307"/>
    <property type="match status" value="1"/>
</dbReference>
<accession>A0ABT0UKV8</accession>